<feature type="domain" description="HAMP" evidence="12">
    <location>
        <begin position="304"/>
        <end position="357"/>
    </location>
</feature>
<dbReference type="GO" id="GO:0005886">
    <property type="term" value="C:plasma membrane"/>
    <property type="evidence" value="ECO:0007669"/>
    <property type="project" value="UniProtKB-SubCell"/>
</dbReference>
<keyword evidence="7 9" id="KW-0807">Transducer</keyword>
<name>A0A1H8XPM3_9FIRM</name>
<dbReference type="Pfam" id="PF02743">
    <property type="entry name" value="dCache_1"/>
    <property type="match status" value="1"/>
</dbReference>
<evidence type="ECO:0000256" key="4">
    <source>
        <dbReference type="ARBA" id="ARBA00022692"/>
    </source>
</evidence>
<dbReference type="Gene3D" id="6.10.340.10">
    <property type="match status" value="1"/>
</dbReference>
<feature type="transmembrane region" description="Helical" evidence="10">
    <location>
        <begin position="276"/>
        <end position="300"/>
    </location>
</feature>
<dbReference type="PROSITE" id="PS50885">
    <property type="entry name" value="HAMP"/>
    <property type="match status" value="1"/>
</dbReference>
<dbReference type="SMART" id="SM00304">
    <property type="entry name" value="HAMP"/>
    <property type="match status" value="1"/>
</dbReference>
<dbReference type="PANTHER" id="PTHR32089:SF112">
    <property type="entry name" value="LYSOZYME-LIKE PROTEIN-RELATED"/>
    <property type="match status" value="1"/>
</dbReference>
<dbReference type="STRING" id="112903.SAMN04490178_1272"/>
<dbReference type="InterPro" id="IPR003660">
    <property type="entry name" value="HAMP_dom"/>
</dbReference>
<proteinExistence type="inferred from homology"/>
<dbReference type="CDD" id="cd11386">
    <property type="entry name" value="MCP_signal"/>
    <property type="match status" value="1"/>
</dbReference>
<evidence type="ECO:0000313" key="13">
    <source>
        <dbReference type="EMBL" id="SEP41711.1"/>
    </source>
</evidence>
<feature type="domain" description="Methyl-accepting transducer" evidence="11">
    <location>
        <begin position="376"/>
        <end position="612"/>
    </location>
</feature>
<evidence type="ECO:0000259" key="12">
    <source>
        <dbReference type="PROSITE" id="PS50885"/>
    </source>
</evidence>
<organism evidence="13 14">
    <name type="scientific">Propionispora vibrioides</name>
    <dbReference type="NCBI Taxonomy" id="112903"/>
    <lineage>
        <taxon>Bacteria</taxon>
        <taxon>Bacillati</taxon>
        <taxon>Bacillota</taxon>
        <taxon>Negativicutes</taxon>
        <taxon>Selenomonadales</taxon>
        <taxon>Sporomusaceae</taxon>
        <taxon>Propionispora</taxon>
    </lineage>
</organism>
<evidence type="ECO:0000256" key="3">
    <source>
        <dbReference type="ARBA" id="ARBA00022500"/>
    </source>
</evidence>
<dbReference type="SUPFAM" id="SSF103190">
    <property type="entry name" value="Sensory domain-like"/>
    <property type="match status" value="1"/>
</dbReference>
<dbReference type="PROSITE" id="PS50111">
    <property type="entry name" value="CHEMOTAXIS_TRANSDUC_2"/>
    <property type="match status" value="1"/>
</dbReference>
<dbReference type="InterPro" id="IPR033479">
    <property type="entry name" value="dCache_1"/>
</dbReference>
<reference evidence="13 14" key="1">
    <citation type="submission" date="2016-10" db="EMBL/GenBank/DDBJ databases">
        <authorList>
            <person name="de Groot N.N."/>
        </authorList>
    </citation>
    <scope>NUCLEOTIDE SEQUENCE [LARGE SCALE GENOMIC DNA]</scope>
    <source>
        <strain evidence="13 14">DSM 13305</strain>
    </source>
</reference>
<keyword evidence="2" id="KW-1003">Cell membrane</keyword>
<keyword evidence="3" id="KW-0145">Chemotaxis</keyword>
<evidence type="ECO:0000256" key="10">
    <source>
        <dbReference type="SAM" id="Phobius"/>
    </source>
</evidence>
<evidence type="ECO:0000313" key="14">
    <source>
        <dbReference type="Proteomes" id="UP000198847"/>
    </source>
</evidence>
<evidence type="ECO:0000256" key="2">
    <source>
        <dbReference type="ARBA" id="ARBA00022475"/>
    </source>
</evidence>
<evidence type="ECO:0000256" key="9">
    <source>
        <dbReference type="PROSITE-ProRule" id="PRU00284"/>
    </source>
</evidence>
<dbReference type="SUPFAM" id="SSF58104">
    <property type="entry name" value="Methyl-accepting chemotaxis protein (MCP) signaling domain"/>
    <property type="match status" value="1"/>
</dbReference>
<sequence>MKKILEFLTGTIRAKLISTLLLVFLVALSAMGGLNYWKAREIITEYVTADMLQLAINSAVSTGDWVDAHKMEMEMVASNPSLIQAENKIPYLAAAKNTNKEYESVVFVDSQGNSISDSGVKVKADASFLKAIMGGQVFISDPVISKVTGRLIIVISVPVKQGEQVVGAVFGAINMDDLEKKILGIKVGKTGYSFLIQKDGLTMIHPDKNVAMKENSLTDTNANPERKENAARMVTGETGTMQLKISGIDRYFAFASVPGTSWSLGLTVPVEEVSSTISILTIIAVAVMVMVLFIVGAIIYQFSGRIANPINTLESAARRIASGDISKVQLAINSDDELGRLGRSFEEMSGNLRVLVKETVKVSELLAASSEELAASAEHSSQAARQIAESIINVAADAAEQTTAAGEAALVVEQMSATVQQVSVQASEVADRSFQASNKAKAGGEAIEKVAEQMHSISTSSQLVAGAISKLNEQSLKIGQIVGAISGIAGQTNLLALNAAIEAARAGQQGKGFAVVAEEVRKLAEESQDAAKQIAEIIGEIKVDTNKAVSAIGISIQEVQNGTRLVNNAGQIFREIMNLVTDVATQVDTISTTIEQMAVGSQKIVSSTEKIDLLSNKSAGESEQVSAVAEEQLASTEEIRSSSEALSQLAQSLQAAVTKFKI</sequence>
<dbReference type="SMART" id="SM00283">
    <property type="entry name" value="MA"/>
    <property type="match status" value="1"/>
</dbReference>
<dbReference type="CDD" id="cd06225">
    <property type="entry name" value="HAMP"/>
    <property type="match status" value="1"/>
</dbReference>
<comment type="subcellular location">
    <subcellularLocation>
        <location evidence="1">Cell membrane</location>
        <topology evidence="1">Multi-pass membrane protein</topology>
    </subcellularLocation>
</comment>
<dbReference type="PANTHER" id="PTHR32089">
    <property type="entry name" value="METHYL-ACCEPTING CHEMOTAXIS PROTEIN MCPB"/>
    <property type="match status" value="1"/>
</dbReference>
<keyword evidence="4 10" id="KW-0812">Transmembrane</keyword>
<dbReference type="Proteomes" id="UP000198847">
    <property type="component" value="Unassembled WGS sequence"/>
</dbReference>
<dbReference type="CDD" id="cd12912">
    <property type="entry name" value="PDC2_MCP_like"/>
    <property type="match status" value="1"/>
</dbReference>
<dbReference type="GO" id="GO:0006935">
    <property type="term" value="P:chemotaxis"/>
    <property type="evidence" value="ECO:0007669"/>
    <property type="project" value="UniProtKB-KW"/>
</dbReference>
<dbReference type="AlphaFoldDB" id="A0A1H8XPM3"/>
<dbReference type="Gene3D" id="3.30.450.20">
    <property type="entry name" value="PAS domain"/>
    <property type="match status" value="1"/>
</dbReference>
<dbReference type="CDD" id="cd18773">
    <property type="entry name" value="PDC1_HK_sensor"/>
    <property type="match status" value="1"/>
</dbReference>
<evidence type="ECO:0000256" key="1">
    <source>
        <dbReference type="ARBA" id="ARBA00004651"/>
    </source>
</evidence>
<dbReference type="InterPro" id="IPR004089">
    <property type="entry name" value="MCPsignal_dom"/>
</dbReference>
<feature type="transmembrane region" description="Helical" evidence="10">
    <location>
        <begin position="16"/>
        <end position="37"/>
    </location>
</feature>
<dbReference type="Pfam" id="PF00672">
    <property type="entry name" value="HAMP"/>
    <property type="match status" value="1"/>
</dbReference>
<dbReference type="Gene3D" id="1.10.287.950">
    <property type="entry name" value="Methyl-accepting chemotaxis protein"/>
    <property type="match status" value="1"/>
</dbReference>
<evidence type="ECO:0000259" key="11">
    <source>
        <dbReference type="PROSITE" id="PS50111"/>
    </source>
</evidence>
<dbReference type="InterPro" id="IPR029151">
    <property type="entry name" value="Sensor-like_sf"/>
</dbReference>
<dbReference type="EMBL" id="FODY01000027">
    <property type="protein sequence ID" value="SEP41711.1"/>
    <property type="molecule type" value="Genomic_DNA"/>
</dbReference>
<dbReference type="OrthoDB" id="136416at2"/>
<dbReference type="Pfam" id="PF00015">
    <property type="entry name" value="MCPsignal"/>
    <property type="match status" value="1"/>
</dbReference>
<evidence type="ECO:0000256" key="8">
    <source>
        <dbReference type="ARBA" id="ARBA00029447"/>
    </source>
</evidence>
<dbReference type="GO" id="GO:0007165">
    <property type="term" value="P:signal transduction"/>
    <property type="evidence" value="ECO:0007669"/>
    <property type="project" value="UniProtKB-KW"/>
</dbReference>
<comment type="similarity">
    <text evidence="8">Belongs to the methyl-accepting chemotaxis (MCP) protein family.</text>
</comment>
<keyword evidence="5 10" id="KW-1133">Transmembrane helix</keyword>
<keyword evidence="6 10" id="KW-0472">Membrane</keyword>
<evidence type="ECO:0000256" key="5">
    <source>
        <dbReference type="ARBA" id="ARBA00022989"/>
    </source>
</evidence>
<gene>
    <name evidence="13" type="ORF">SAMN04490178_1272</name>
</gene>
<accession>A0A1H8XPM3</accession>
<dbReference type="RefSeq" id="WP_091750568.1">
    <property type="nucleotide sequence ID" value="NZ_FODY01000027.1"/>
</dbReference>
<keyword evidence="14" id="KW-1185">Reference proteome</keyword>
<evidence type="ECO:0000256" key="7">
    <source>
        <dbReference type="ARBA" id="ARBA00023224"/>
    </source>
</evidence>
<evidence type="ECO:0000256" key="6">
    <source>
        <dbReference type="ARBA" id="ARBA00023136"/>
    </source>
</evidence>
<protein>
    <submittedName>
        <fullName evidence="13">Methyl-accepting chemotaxis protein</fullName>
    </submittedName>
</protein>